<dbReference type="EMBL" id="AEGP01000030">
    <property type="protein sequence ID" value="EGG42335.1"/>
    <property type="molecule type" value="Genomic_DNA"/>
</dbReference>
<dbReference type="PANTHER" id="PTHR43228">
    <property type="entry name" value="TWO-COMPONENT RESPONSE REGULATOR"/>
    <property type="match status" value="1"/>
</dbReference>
<dbReference type="SUPFAM" id="SSF52172">
    <property type="entry name" value="CheY-like"/>
    <property type="match status" value="1"/>
</dbReference>
<protein>
    <submittedName>
        <fullName evidence="2">CheY-like receiver</fullName>
    </submittedName>
</protein>
<dbReference type="AlphaFoldDB" id="F3KJX1"/>
<feature type="domain" description="Response regulatory" evidence="1">
    <location>
        <begin position="13"/>
        <end position="129"/>
    </location>
</feature>
<dbReference type="PROSITE" id="PS50110">
    <property type="entry name" value="RESPONSE_REGULATORY"/>
    <property type="match status" value="1"/>
</dbReference>
<sequence>MSARNYDILRYSKILIVDDSPFTRATIKKMLVEAKIGSGHYEAGDGKEAISQYVTRKPTLVIMDIVMPNIDGVQATKAIIKYDPNAKIIVISAKENKEIVNDAIRAGAKNYVLKPLDAGQITMAISKQLVTNRSQLSK</sequence>
<gene>
    <name evidence="2" type="ORF">Nlim_0780</name>
</gene>
<dbReference type="Gene3D" id="3.40.50.2300">
    <property type="match status" value="1"/>
</dbReference>
<dbReference type="InterPro" id="IPR001789">
    <property type="entry name" value="Sig_transdc_resp-reg_receiver"/>
</dbReference>
<dbReference type="Pfam" id="PF00072">
    <property type="entry name" value="Response_reg"/>
    <property type="match status" value="1"/>
</dbReference>
<dbReference type="STRING" id="886738.Nlim_0780"/>
<name>F3KJX1_9ARCH</name>
<dbReference type="InterPro" id="IPR052048">
    <property type="entry name" value="ST_Response_Regulator"/>
</dbReference>
<evidence type="ECO:0000259" key="1">
    <source>
        <dbReference type="PROSITE" id="PS50110"/>
    </source>
</evidence>
<proteinExistence type="predicted"/>
<dbReference type="GO" id="GO:0000160">
    <property type="term" value="P:phosphorelay signal transduction system"/>
    <property type="evidence" value="ECO:0007669"/>
    <property type="project" value="InterPro"/>
</dbReference>
<organism evidence="2">
    <name type="scientific">Candidatus Nitrosarchaeum limnium SFB1</name>
    <dbReference type="NCBI Taxonomy" id="886738"/>
    <lineage>
        <taxon>Archaea</taxon>
        <taxon>Nitrososphaerota</taxon>
        <taxon>Nitrososphaeria</taxon>
        <taxon>Nitrosopumilales</taxon>
        <taxon>Nitrosopumilaceae</taxon>
        <taxon>Nitrosarchaeum</taxon>
    </lineage>
</organism>
<dbReference type="HOGENOM" id="CLU_000445_69_15_2"/>
<dbReference type="SMART" id="SM00448">
    <property type="entry name" value="REC"/>
    <property type="match status" value="1"/>
</dbReference>
<reference evidence="2" key="1">
    <citation type="journal article" date="2011" name="PLoS ONE">
        <title>Genome of a low-salinity ammonia-oxidizing archaeon determined by single-cell and metagenomic analysis.</title>
        <authorList>
            <person name="Blainey P.C."/>
            <person name="Mosier A.C."/>
            <person name="Potanina A."/>
            <person name="Francis C.A."/>
            <person name="Quake S.R."/>
        </authorList>
    </citation>
    <scope>NUCLEOTIDE SEQUENCE [LARGE SCALE GENOMIC DNA]</scope>
    <source>
        <strain evidence="2">SFB1</strain>
    </source>
</reference>
<dbReference type="Proteomes" id="UP000004348">
    <property type="component" value="Chromosome"/>
</dbReference>
<comment type="caution">
    <text evidence="2">The sequence shown here is derived from an EMBL/GenBank/DDBJ whole genome shotgun (WGS) entry which is preliminary data.</text>
</comment>
<accession>F3KJX1</accession>
<dbReference type="InterPro" id="IPR011006">
    <property type="entry name" value="CheY-like_superfamily"/>
</dbReference>
<evidence type="ECO:0000313" key="2">
    <source>
        <dbReference type="EMBL" id="EGG42335.1"/>
    </source>
</evidence>
<dbReference type="PANTHER" id="PTHR43228:SF1">
    <property type="entry name" value="TWO-COMPONENT RESPONSE REGULATOR ARR22"/>
    <property type="match status" value="1"/>
</dbReference>